<dbReference type="Proteomes" id="UP000009131">
    <property type="component" value="Unassembled WGS sequence"/>
</dbReference>
<organism evidence="1 2">
    <name type="scientific">Mixia osmundae (strain CBS 9802 / IAM 14324 / JCM 22182 / KY 12970)</name>
    <dbReference type="NCBI Taxonomy" id="764103"/>
    <lineage>
        <taxon>Eukaryota</taxon>
        <taxon>Fungi</taxon>
        <taxon>Dikarya</taxon>
        <taxon>Basidiomycota</taxon>
        <taxon>Pucciniomycotina</taxon>
        <taxon>Mixiomycetes</taxon>
        <taxon>Mixiales</taxon>
        <taxon>Mixiaceae</taxon>
        <taxon>Mixia</taxon>
    </lineage>
</organism>
<dbReference type="AlphaFoldDB" id="G7DSV4"/>
<evidence type="ECO:0000313" key="2">
    <source>
        <dbReference type="Proteomes" id="UP000009131"/>
    </source>
</evidence>
<reference evidence="1 2" key="2">
    <citation type="journal article" date="2012" name="Open Biol.">
        <title>Characteristics of nucleosomes and linker DNA regions on the genome of the basidiomycete Mixia osmundae revealed by mono- and dinucleosome mapping.</title>
        <authorList>
            <person name="Nishida H."/>
            <person name="Kondo S."/>
            <person name="Matsumoto T."/>
            <person name="Suzuki Y."/>
            <person name="Yoshikawa H."/>
            <person name="Taylor T.D."/>
            <person name="Sugiyama J."/>
        </authorList>
    </citation>
    <scope>NUCLEOTIDE SEQUENCE [LARGE SCALE GENOMIC DNA]</scope>
    <source>
        <strain evidence="2">CBS 9802 / IAM 14324 / JCM 22182 / KY 12970</strain>
    </source>
</reference>
<proteinExistence type="predicted"/>
<comment type="caution">
    <text evidence="1">The sequence shown here is derived from an EMBL/GenBank/DDBJ whole genome shotgun (WGS) entry which is preliminary data.</text>
</comment>
<dbReference type="InParanoid" id="G7DSV4"/>
<accession>G7DSV4</accession>
<dbReference type="EMBL" id="BABT02000013">
    <property type="protein sequence ID" value="GAA93664.1"/>
    <property type="molecule type" value="Genomic_DNA"/>
</dbReference>
<name>G7DSV4_MIXOS</name>
<gene>
    <name evidence="1" type="primary">Mo00309</name>
    <name evidence="1" type="ORF">E5Q_00309</name>
</gene>
<protein>
    <submittedName>
        <fullName evidence="1">Uncharacterized protein</fullName>
    </submittedName>
</protein>
<dbReference type="HOGENOM" id="CLU_377255_0_0_1"/>
<sequence length="735" mass="82629">MRRLGARLASVTRYDAAWDGHAAIASLVAGMLVQPFQSRRRQHLGSLRPLARAQSSAAESSSAHALQHLPLLNAQDMRSSHLQFASHLLAIPDEIRHEARYDDFSVPDIVRSVSALLSANDPAGASRQLMREFESGSNAHLRPVLLELAIQVARALWDRRQSDVLESLAQTVHDCLLVWAIEPGQRQARPRKTRSLALPKPVGYLQQIYASRAYRADADPDTAIRPGTLACNLVLIAGTRSGVRGLRAMDTDQSATAVISEVLDEDESAIFDEISLLCWLEHLDSRHVRATEQDRTRQVALTFWHTVVSTRLDLDLPLAFGFLRHCHWLPDQERTYVCELLLVRLNHLRAQVDDEASSFDIETTSIKLAEVIVSKLVQPVDGSDEMSPTARLQVDRLANILSQISESNLAALREKLSRLSTLASQRLLERLPAPARMESTSAEFREDIIDLLTSGRTSLAYSKLEHLAHQGISTDDLTRYVKMMRGVGRPMLAYRLLSRVHSSEALARLQKLAVKLVGRGSTDESDEIWEHSALSRDDTALNLVRRDLEFCRARLAHCRVHSRQWQTQEAQEELAKHETPRNLIEEQFAIHVKLDNRKAALQDLQTMRKEVTIEHVNQVLEMYLSPRTWGRGERYMRRFVQYLHAVFAMFPQVEPNPLTAVIVARALFRGQTVVEADSVLAIVDSALADNDELSTISISRDRRAHRALLSAAAAALEARRDLAGAQAMRKRLMRV</sequence>
<keyword evidence="2" id="KW-1185">Reference proteome</keyword>
<reference evidence="1 2" key="1">
    <citation type="journal article" date="2011" name="J. Gen. Appl. Microbiol.">
        <title>Draft genome sequencing of the enigmatic basidiomycete Mixia osmundae.</title>
        <authorList>
            <person name="Nishida H."/>
            <person name="Nagatsuka Y."/>
            <person name="Sugiyama J."/>
        </authorList>
    </citation>
    <scope>NUCLEOTIDE SEQUENCE [LARGE SCALE GENOMIC DNA]</scope>
    <source>
        <strain evidence="2">CBS 9802 / IAM 14324 / JCM 22182 / KY 12970</strain>
    </source>
</reference>
<dbReference type="RefSeq" id="XP_014565689.1">
    <property type="nucleotide sequence ID" value="XM_014710203.1"/>
</dbReference>
<evidence type="ECO:0000313" key="1">
    <source>
        <dbReference type="EMBL" id="GAA93664.1"/>
    </source>
</evidence>